<dbReference type="EMBL" id="JBBXMP010000123">
    <property type="protein sequence ID" value="KAL0061768.1"/>
    <property type="molecule type" value="Genomic_DNA"/>
</dbReference>
<gene>
    <name evidence="3" type="ORF">AAF712_011371</name>
</gene>
<organism evidence="3 4">
    <name type="scientific">Marasmius tenuissimus</name>
    <dbReference type="NCBI Taxonomy" id="585030"/>
    <lineage>
        <taxon>Eukaryota</taxon>
        <taxon>Fungi</taxon>
        <taxon>Dikarya</taxon>
        <taxon>Basidiomycota</taxon>
        <taxon>Agaricomycotina</taxon>
        <taxon>Agaricomycetes</taxon>
        <taxon>Agaricomycetidae</taxon>
        <taxon>Agaricales</taxon>
        <taxon>Marasmiineae</taxon>
        <taxon>Marasmiaceae</taxon>
        <taxon>Marasmius</taxon>
    </lineage>
</organism>
<feature type="signal peptide" evidence="2">
    <location>
        <begin position="1"/>
        <end position="18"/>
    </location>
</feature>
<proteinExistence type="predicted"/>
<protein>
    <submittedName>
        <fullName evidence="3">Uncharacterized protein</fullName>
    </submittedName>
</protein>
<evidence type="ECO:0000256" key="1">
    <source>
        <dbReference type="SAM" id="MobiDB-lite"/>
    </source>
</evidence>
<dbReference type="Proteomes" id="UP001437256">
    <property type="component" value="Unassembled WGS sequence"/>
</dbReference>
<sequence length="208" mass="21543">MKLAALGFLTFVPLITQAAEVTFVVFRPQNSEFPDSADDHDTRTVTEAFLVPIGTNGAETTYLYNNLENLATITTTVNGVSTTSWSSVFSSNTIVASASGFKGTKMQGFDAIDCRYTDDKAGECFYRYDDVENGQTTLVTSTAIGIPHGIVVSVSERSGGASPTDSENVGSGSGDGNGNNGATSIAAGKMIAGVLGGLVIGAYAVLLL</sequence>
<keyword evidence="2" id="KW-0732">Signal</keyword>
<evidence type="ECO:0000313" key="3">
    <source>
        <dbReference type="EMBL" id="KAL0061768.1"/>
    </source>
</evidence>
<reference evidence="3 4" key="1">
    <citation type="submission" date="2024-05" db="EMBL/GenBank/DDBJ databases">
        <title>A draft genome resource for the thread blight pathogen Marasmius tenuissimus strain MS-2.</title>
        <authorList>
            <person name="Yulfo-Soto G.E."/>
            <person name="Baruah I.K."/>
            <person name="Amoako-Attah I."/>
            <person name="Bukari Y."/>
            <person name="Meinhardt L.W."/>
            <person name="Bailey B.A."/>
            <person name="Cohen S.P."/>
        </authorList>
    </citation>
    <scope>NUCLEOTIDE SEQUENCE [LARGE SCALE GENOMIC DNA]</scope>
    <source>
        <strain evidence="3 4">MS-2</strain>
    </source>
</reference>
<evidence type="ECO:0000313" key="4">
    <source>
        <dbReference type="Proteomes" id="UP001437256"/>
    </source>
</evidence>
<name>A0ABR2ZKB3_9AGAR</name>
<keyword evidence="4" id="KW-1185">Reference proteome</keyword>
<evidence type="ECO:0000256" key="2">
    <source>
        <dbReference type="SAM" id="SignalP"/>
    </source>
</evidence>
<accession>A0ABR2ZKB3</accession>
<comment type="caution">
    <text evidence="3">The sequence shown here is derived from an EMBL/GenBank/DDBJ whole genome shotgun (WGS) entry which is preliminary data.</text>
</comment>
<feature type="chain" id="PRO_5046734472" evidence="2">
    <location>
        <begin position="19"/>
        <end position="208"/>
    </location>
</feature>
<feature type="region of interest" description="Disordered" evidence="1">
    <location>
        <begin position="156"/>
        <end position="177"/>
    </location>
</feature>